<feature type="non-terminal residue" evidence="2">
    <location>
        <position position="135"/>
    </location>
</feature>
<feature type="compositionally biased region" description="Basic and acidic residues" evidence="1">
    <location>
        <begin position="31"/>
        <end position="48"/>
    </location>
</feature>
<keyword evidence="3" id="KW-1185">Reference proteome</keyword>
<feature type="region of interest" description="Disordered" evidence="1">
    <location>
        <begin position="27"/>
        <end position="103"/>
    </location>
</feature>
<evidence type="ECO:0000256" key="1">
    <source>
        <dbReference type="SAM" id="MobiDB-lite"/>
    </source>
</evidence>
<feature type="compositionally biased region" description="Basic and acidic residues" evidence="1">
    <location>
        <begin position="77"/>
        <end position="91"/>
    </location>
</feature>
<gene>
    <name evidence="2" type="ORF">CGOC_LOCUS4116</name>
</gene>
<evidence type="ECO:0000313" key="2">
    <source>
        <dbReference type="EMBL" id="VDK57816.1"/>
    </source>
</evidence>
<proteinExistence type="predicted"/>
<dbReference type="AlphaFoldDB" id="A0A3P6R5G1"/>
<name>A0A3P6R5G1_CYLGO</name>
<dbReference type="EMBL" id="UYRV01010960">
    <property type="protein sequence ID" value="VDK57816.1"/>
    <property type="molecule type" value="Genomic_DNA"/>
</dbReference>
<reference evidence="2 3" key="1">
    <citation type="submission" date="2018-11" db="EMBL/GenBank/DDBJ databases">
        <authorList>
            <consortium name="Pathogen Informatics"/>
        </authorList>
    </citation>
    <scope>NUCLEOTIDE SEQUENCE [LARGE SCALE GENOMIC DNA]</scope>
</reference>
<protein>
    <submittedName>
        <fullName evidence="2">Uncharacterized protein</fullName>
    </submittedName>
</protein>
<dbReference type="OrthoDB" id="5869657at2759"/>
<dbReference type="Proteomes" id="UP000271889">
    <property type="component" value="Unassembled WGS sequence"/>
</dbReference>
<evidence type="ECO:0000313" key="3">
    <source>
        <dbReference type="Proteomes" id="UP000271889"/>
    </source>
</evidence>
<accession>A0A3P6R5G1</accession>
<sequence length="135" mass="14780">MFVCIILHFAERDHEEAMKLHAALNLPSLRTRKDSEQRSRDGIKEGAPKSDVPAKVVGRKRSINAHPTSDSTSQSESSRKSEDKPKQKEPPAVEQTDMNDIVGSILAEAHTATMASTTLNHVPMQLHPDVSGNSS</sequence>
<organism evidence="2 3">
    <name type="scientific">Cylicostephanus goldi</name>
    <name type="common">Nematode worm</name>
    <dbReference type="NCBI Taxonomy" id="71465"/>
    <lineage>
        <taxon>Eukaryota</taxon>
        <taxon>Metazoa</taxon>
        <taxon>Ecdysozoa</taxon>
        <taxon>Nematoda</taxon>
        <taxon>Chromadorea</taxon>
        <taxon>Rhabditida</taxon>
        <taxon>Rhabditina</taxon>
        <taxon>Rhabditomorpha</taxon>
        <taxon>Strongyloidea</taxon>
        <taxon>Strongylidae</taxon>
        <taxon>Cylicostephanus</taxon>
    </lineage>
</organism>